<feature type="compositionally biased region" description="Low complexity" evidence="2">
    <location>
        <begin position="22"/>
        <end position="36"/>
    </location>
</feature>
<feature type="region of interest" description="Disordered" evidence="2">
    <location>
        <begin position="1"/>
        <end position="36"/>
    </location>
</feature>
<evidence type="ECO:0000256" key="1">
    <source>
        <dbReference type="SAM" id="Coils"/>
    </source>
</evidence>
<protein>
    <submittedName>
        <fullName evidence="3">Uncharacterized protein</fullName>
    </submittedName>
</protein>
<evidence type="ECO:0000313" key="4">
    <source>
        <dbReference type="Proteomes" id="UP000578531"/>
    </source>
</evidence>
<dbReference type="OrthoDB" id="10502421at2759"/>
<feature type="coiled-coil region" evidence="1">
    <location>
        <begin position="238"/>
        <end position="272"/>
    </location>
</feature>
<evidence type="ECO:0000313" key="3">
    <source>
        <dbReference type="EMBL" id="KAF6233202.1"/>
    </source>
</evidence>
<accession>A0A8H6L2K6</accession>
<dbReference type="EMBL" id="JACCJC010000040">
    <property type="protein sequence ID" value="KAF6233202.1"/>
    <property type="molecule type" value="Genomic_DNA"/>
</dbReference>
<dbReference type="RefSeq" id="XP_037162624.1">
    <property type="nucleotide sequence ID" value="XM_037310391.1"/>
</dbReference>
<proteinExistence type="predicted"/>
<gene>
    <name evidence="3" type="ORF">HO173_008491</name>
</gene>
<keyword evidence="1" id="KW-0175">Coiled coil</keyword>
<keyword evidence="4" id="KW-1185">Reference proteome</keyword>
<evidence type="ECO:0000256" key="2">
    <source>
        <dbReference type="SAM" id="MobiDB-lite"/>
    </source>
</evidence>
<organism evidence="3 4">
    <name type="scientific">Letharia columbiana</name>
    <dbReference type="NCBI Taxonomy" id="112416"/>
    <lineage>
        <taxon>Eukaryota</taxon>
        <taxon>Fungi</taxon>
        <taxon>Dikarya</taxon>
        <taxon>Ascomycota</taxon>
        <taxon>Pezizomycotina</taxon>
        <taxon>Lecanoromycetes</taxon>
        <taxon>OSLEUM clade</taxon>
        <taxon>Lecanoromycetidae</taxon>
        <taxon>Lecanorales</taxon>
        <taxon>Lecanorineae</taxon>
        <taxon>Parmeliaceae</taxon>
        <taxon>Letharia</taxon>
    </lineage>
</organism>
<sequence>MSYEEPHLIGASLPDLPSDHGTVQQAPPQVPTTSSSTPLVVTIAASDPKDSAKHEHGIQCVLIAPTDKRSMSTGAILVGPGKVSMSKNIIWNGRKSANLVGNLFVNPGTLRHLLQTSTAAYIYAMLPFVNSSLLLISTPSTTKRHKKPPTATSIPTTNKSLIRKHSASTMCYYNIFYFECGCESQSPAFQFPCRPARAGQRSVYHAFDHHHGPPQACPLFMVHRERITPGKCASHSLQAQLEKRIKALKDEIQHLKDDIAEHQDLIDQEKKVRRARNHGRPGYGGTGWTW</sequence>
<dbReference type="Proteomes" id="UP000578531">
    <property type="component" value="Unassembled WGS sequence"/>
</dbReference>
<name>A0A8H6L2K6_9LECA</name>
<reference evidence="3 4" key="1">
    <citation type="journal article" date="2020" name="Genomics">
        <title>Complete, high-quality genomes from long-read metagenomic sequencing of two wolf lichen thalli reveals enigmatic genome architecture.</title>
        <authorList>
            <person name="McKenzie S.K."/>
            <person name="Walston R.F."/>
            <person name="Allen J.L."/>
        </authorList>
    </citation>
    <scope>NUCLEOTIDE SEQUENCE [LARGE SCALE GENOMIC DNA]</scope>
    <source>
        <strain evidence="3">WasteWater2</strain>
    </source>
</reference>
<dbReference type="AlphaFoldDB" id="A0A8H6L2K6"/>
<comment type="caution">
    <text evidence="3">The sequence shown here is derived from an EMBL/GenBank/DDBJ whole genome shotgun (WGS) entry which is preliminary data.</text>
</comment>
<dbReference type="GeneID" id="59290147"/>